<protein>
    <submittedName>
        <fullName evidence="1">Uncharacterized protein</fullName>
    </submittedName>
</protein>
<sequence>MASFTFKPLHQTQLQLLSFTHCKYSSTLNTFKFHYTSNGVPFSPTEYTFDQRFSSFLHVKAHVAAHSEALSRNTTVGKTSHETNSGFSSFSSRNTSVSEISLKDNFDCVEDNVEKRVILRDRFANKRLNPKNRRKMGSPDCSLRSEDGNFVGSRGKTKGHGKSGSRIQRKTEKGHVNELGEGKEGKGSKKSKVDTPGGMLRLGLDMCSKRGDVMGAITLYDLARKEGIKMGQYHYAVLLYLCSSAATGIVQPAKSGSGNSNRSLNQVGSPEGVSNMASSDLAEVETIRKTDSDANESNMQYPDKRLVIKASDGESVNGFGADIEYDSHIAFSKKNSLISFSNGTLEPHPQSIEEMVQLMKSNASKSHVNGGKGNQESWGIKVSEDVKRYAMKRGFEIYEDIRLEKVPMNEATFTSVARMAMSLGDGDMAFDIVNQMKELGINPRLRSYGPALSVFCSKGDVEKAFNVEQHMLELGVHPEEPELEALLRVSVETGRGDKVYYLLHKLRTSVREVSPSTADLIEKWFRSKFASRVGKRKWDQKQVKRAIENGGGGWHGQGWLGKGKWTVSRTSVGSDGLCKSCGEKLVTIDLDPVETENFARSVASIAAKRERNSSFQKFQKWLDYYGPFEAVVDAANIGLYSQRNFKPSKVNAVVNGIRQMLPSRKWPLIVIHNRRITGDKMEQPINKGLIEKWKTADALYATPTGSNDDWYWLYAAIKFKSLIVTNDEMRDHLFQLLGNDFFPKWKERHQVRFSFSETGPVFYMPPPCSIVIQETEKGHWHIPIVSDSEAHGERTWLCVTRSQSLVTGLDSSHKHEEVQLASAEEEKKHAKPSVRRKSQAKKVSEKDGIRGDNRHEGQEIYKNLKNILSSSLLSYDHHSILPELEAAEAMGGCVINFQI</sequence>
<evidence type="ECO:0000313" key="1">
    <source>
        <dbReference type="EMBL" id="KAI5662821.1"/>
    </source>
</evidence>
<proteinExistence type="predicted"/>
<keyword evidence="2" id="KW-1185">Reference proteome</keyword>
<name>A0ACC0ATN3_CATRO</name>
<reference evidence="2" key="1">
    <citation type="journal article" date="2023" name="Nat. Plants">
        <title>Single-cell RNA sequencing provides a high-resolution roadmap for understanding the multicellular compartmentation of specialized metabolism.</title>
        <authorList>
            <person name="Sun S."/>
            <person name="Shen X."/>
            <person name="Li Y."/>
            <person name="Li Y."/>
            <person name="Wang S."/>
            <person name="Li R."/>
            <person name="Zhang H."/>
            <person name="Shen G."/>
            <person name="Guo B."/>
            <person name="Wei J."/>
            <person name="Xu J."/>
            <person name="St-Pierre B."/>
            <person name="Chen S."/>
            <person name="Sun C."/>
        </authorList>
    </citation>
    <scope>NUCLEOTIDE SEQUENCE [LARGE SCALE GENOMIC DNA]</scope>
</reference>
<comment type="caution">
    <text evidence="1">The sequence shown here is derived from an EMBL/GenBank/DDBJ whole genome shotgun (WGS) entry which is preliminary data.</text>
</comment>
<gene>
    <name evidence="1" type="ORF">M9H77_22144</name>
</gene>
<organism evidence="1 2">
    <name type="scientific">Catharanthus roseus</name>
    <name type="common">Madagascar periwinkle</name>
    <name type="synonym">Vinca rosea</name>
    <dbReference type="NCBI Taxonomy" id="4058"/>
    <lineage>
        <taxon>Eukaryota</taxon>
        <taxon>Viridiplantae</taxon>
        <taxon>Streptophyta</taxon>
        <taxon>Embryophyta</taxon>
        <taxon>Tracheophyta</taxon>
        <taxon>Spermatophyta</taxon>
        <taxon>Magnoliopsida</taxon>
        <taxon>eudicotyledons</taxon>
        <taxon>Gunneridae</taxon>
        <taxon>Pentapetalae</taxon>
        <taxon>asterids</taxon>
        <taxon>lamiids</taxon>
        <taxon>Gentianales</taxon>
        <taxon>Apocynaceae</taxon>
        <taxon>Rauvolfioideae</taxon>
        <taxon>Vinceae</taxon>
        <taxon>Catharanthinae</taxon>
        <taxon>Catharanthus</taxon>
    </lineage>
</organism>
<evidence type="ECO:0000313" key="2">
    <source>
        <dbReference type="Proteomes" id="UP001060085"/>
    </source>
</evidence>
<dbReference type="EMBL" id="CM044705">
    <property type="protein sequence ID" value="KAI5662821.1"/>
    <property type="molecule type" value="Genomic_DNA"/>
</dbReference>
<dbReference type="Proteomes" id="UP001060085">
    <property type="component" value="Linkage Group LG05"/>
</dbReference>
<accession>A0ACC0ATN3</accession>